<dbReference type="GO" id="GO:0003677">
    <property type="term" value="F:DNA binding"/>
    <property type="evidence" value="ECO:0007669"/>
    <property type="project" value="UniProtKB-KW"/>
</dbReference>
<dbReference type="PROSITE" id="PS50987">
    <property type="entry name" value="HTH_ARSR_2"/>
    <property type="match status" value="1"/>
</dbReference>
<comment type="caution">
    <text evidence="5">The sequence shown here is derived from an EMBL/GenBank/DDBJ whole genome shotgun (WGS) entry which is preliminary data.</text>
</comment>
<gene>
    <name evidence="5" type="ORF">FC98_GL002197</name>
</gene>
<reference evidence="5 6" key="1">
    <citation type="journal article" date="2015" name="Genome Announc.">
        <title>Expanding the biotechnology potential of lactobacilli through comparative genomics of 213 strains and associated genera.</title>
        <authorList>
            <person name="Sun Z."/>
            <person name="Harris H.M."/>
            <person name="McCann A."/>
            <person name="Guo C."/>
            <person name="Argimon S."/>
            <person name="Zhang W."/>
            <person name="Yang X."/>
            <person name="Jeffery I.B."/>
            <person name="Cooney J.C."/>
            <person name="Kagawa T.F."/>
            <person name="Liu W."/>
            <person name="Song Y."/>
            <person name="Salvetti E."/>
            <person name="Wrobel A."/>
            <person name="Rasinkangas P."/>
            <person name="Parkhill J."/>
            <person name="Rea M.C."/>
            <person name="O'Sullivan O."/>
            <person name="Ritari J."/>
            <person name="Douillard F.P."/>
            <person name="Paul Ross R."/>
            <person name="Yang R."/>
            <person name="Briner A.E."/>
            <person name="Felis G.E."/>
            <person name="de Vos W.M."/>
            <person name="Barrangou R."/>
            <person name="Klaenhammer T.R."/>
            <person name="Caufield P.W."/>
            <person name="Cui Y."/>
            <person name="Zhang H."/>
            <person name="O'Toole P.W."/>
        </authorList>
    </citation>
    <scope>NUCLEOTIDE SEQUENCE [LARGE SCALE GENOMIC DNA]</scope>
    <source>
        <strain evidence="5 6">DSM 19906</strain>
    </source>
</reference>
<keyword evidence="6" id="KW-1185">Reference proteome</keyword>
<dbReference type="InterPro" id="IPR051011">
    <property type="entry name" value="Metal_resp_trans_reg"/>
</dbReference>
<evidence type="ECO:0000259" key="4">
    <source>
        <dbReference type="PROSITE" id="PS50987"/>
    </source>
</evidence>
<dbReference type="Gene3D" id="1.10.10.10">
    <property type="entry name" value="Winged helix-like DNA-binding domain superfamily/Winged helix DNA-binding domain"/>
    <property type="match status" value="1"/>
</dbReference>
<evidence type="ECO:0000256" key="3">
    <source>
        <dbReference type="ARBA" id="ARBA00023163"/>
    </source>
</evidence>
<dbReference type="SMART" id="SM00418">
    <property type="entry name" value="HTH_ARSR"/>
    <property type="match status" value="1"/>
</dbReference>
<organism evidence="5 6">
    <name type="scientific">Lentilactobacillus kisonensis DSM 19906 = JCM 15041</name>
    <dbReference type="NCBI Taxonomy" id="1423766"/>
    <lineage>
        <taxon>Bacteria</taxon>
        <taxon>Bacillati</taxon>
        <taxon>Bacillota</taxon>
        <taxon>Bacilli</taxon>
        <taxon>Lactobacillales</taxon>
        <taxon>Lactobacillaceae</taxon>
        <taxon>Lentilactobacillus</taxon>
    </lineage>
</organism>
<evidence type="ECO:0000256" key="1">
    <source>
        <dbReference type="ARBA" id="ARBA00023015"/>
    </source>
</evidence>
<dbReference type="PANTHER" id="PTHR43132:SF2">
    <property type="entry name" value="ARSENICAL RESISTANCE OPERON REPRESSOR ARSR-RELATED"/>
    <property type="match status" value="1"/>
</dbReference>
<protein>
    <submittedName>
        <fullName evidence="5">Transcriptional regulator, ArsR family</fullName>
    </submittedName>
</protein>
<proteinExistence type="predicted"/>
<keyword evidence="3" id="KW-0804">Transcription</keyword>
<dbReference type="RefSeq" id="WP_008856084.1">
    <property type="nucleotide sequence ID" value="NZ_AZEB01000005.1"/>
</dbReference>
<sequence length="302" mass="34230">MDLDISKDSLAVFAALDSDVRIRIIQLLSKKRLNVSEISSALGLSSPITLMHLNKLEKAHIIRTVKKGKQRISVLKIDTINISFPQQLYTTYENWKVELPVGQYTNFHVAPTCGLAGPKGFIGKVDNPSYFMDPMRSQAGMLWFAKGFVEYQIPNYLKSDQQLEMIELTAELSSEFPFSNNHWPSDITVSLDDHLIGVWTSPGDFSDTRGRYTPAWVYNDMNQYGLLESFRISKHGSYIDGQHASNTLISDIDTDKPSWTLRFEVKSDAKHVGGCTIFGNKFGNHDQGIRSTFYYSEKEDHD</sequence>
<dbReference type="GO" id="GO:0003700">
    <property type="term" value="F:DNA-binding transcription factor activity"/>
    <property type="evidence" value="ECO:0007669"/>
    <property type="project" value="InterPro"/>
</dbReference>
<evidence type="ECO:0000313" key="6">
    <source>
        <dbReference type="Proteomes" id="UP000051439"/>
    </source>
</evidence>
<dbReference type="PANTHER" id="PTHR43132">
    <property type="entry name" value="ARSENICAL RESISTANCE OPERON REPRESSOR ARSR-RELATED"/>
    <property type="match status" value="1"/>
</dbReference>
<evidence type="ECO:0000256" key="2">
    <source>
        <dbReference type="ARBA" id="ARBA00023125"/>
    </source>
</evidence>
<evidence type="ECO:0000313" key="5">
    <source>
        <dbReference type="EMBL" id="KRL22601.1"/>
    </source>
</evidence>
<keyword evidence="2" id="KW-0238">DNA-binding</keyword>
<feature type="domain" description="HTH arsR-type" evidence="4">
    <location>
        <begin position="1"/>
        <end position="95"/>
    </location>
</feature>
<dbReference type="SUPFAM" id="SSF46785">
    <property type="entry name" value="Winged helix' DNA-binding domain"/>
    <property type="match status" value="1"/>
</dbReference>
<name>A0A0R1NSB8_9LACO</name>
<dbReference type="InterPro" id="IPR011991">
    <property type="entry name" value="ArsR-like_HTH"/>
</dbReference>
<dbReference type="EMBL" id="AZEB01000005">
    <property type="protein sequence ID" value="KRL22601.1"/>
    <property type="molecule type" value="Genomic_DNA"/>
</dbReference>
<dbReference type="PATRIC" id="fig|1423766.4.peg.2281"/>
<dbReference type="InterPro" id="IPR036390">
    <property type="entry name" value="WH_DNA-bd_sf"/>
</dbReference>
<dbReference type="InterPro" id="IPR001845">
    <property type="entry name" value="HTH_ArsR_DNA-bd_dom"/>
</dbReference>
<dbReference type="CDD" id="cd00090">
    <property type="entry name" value="HTH_ARSR"/>
    <property type="match status" value="1"/>
</dbReference>
<keyword evidence="1" id="KW-0805">Transcription regulation</keyword>
<dbReference type="Proteomes" id="UP000051439">
    <property type="component" value="Unassembled WGS sequence"/>
</dbReference>
<accession>A0A0R1NSB8</accession>
<dbReference type="AlphaFoldDB" id="A0A0R1NSB8"/>
<dbReference type="InterPro" id="IPR036388">
    <property type="entry name" value="WH-like_DNA-bd_sf"/>
</dbReference>
<dbReference type="Pfam" id="PF01022">
    <property type="entry name" value="HTH_5"/>
    <property type="match status" value="1"/>
</dbReference>